<evidence type="ECO:0000313" key="2">
    <source>
        <dbReference type="Proteomes" id="UP000091820"/>
    </source>
</evidence>
<reference evidence="2" key="1">
    <citation type="submission" date="2014-03" db="EMBL/GenBank/DDBJ databases">
        <authorList>
            <person name="Aksoy S."/>
            <person name="Warren W."/>
            <person name="Wilson R.K."/>
        </authorList>
    </citation>
    <scope>NUCLEOTIDE SEQUENCE [LARGE SCALE GENOMIC DNA]</scope>
    <source>
        <strain evidence="2">IAEA</strain>
    </source>
</reference>
<evidence type="ECO:0000313" key="1">
    <source>
        <dbReference type="EnsemblMetazoa" id="GBRI027902-PA"/>
    </source>
</evidence>
<sequence length="136" mass="16412">MGGVFVALLLGIVFATLMAIYEFWQHYVHQKRQQKVLISEDFHYFLDEICQHRSYGDIIENNEFEYYWYSFPRDQVGSARDHRSLILEMFEEARYAFQCINERKRLSLRRYCAKCQQSRNVRVINGLLNLTKNEIE</sequence>
<proteinExistence type="predicted"/>
<dbReference type="VEuPathDB" id="VectorBase:GBRI027902"/>
<dbReference type="Proteomes" id="UP000091820">
    <property type="component" value="Unassembled WGS sequence"/>
</dbReference>
<reference evidence="1" key="2">
    <citation type="submission" date="2020-05" db="UniProtKB">
        <authorList>
            <consortium name="EnsemblMetazoa"/>
        </authorList>
    </citation>
    <scope>IDENTIFICATION</scope>
    <source>
        <strain evidence="1">IAEA</strain>
    </source>
</reference>
<protein>
    <submittedName>
        <fullName evidence="1">Uncharacterized protein</fullName>
    </submittedName>
</protein>
<keyword evidence="2" id="KW-1185">Reference proteome</keyword>
<organism evidence="1 2">
    <name type="scientific">Glossina brevipalpis</name>
    <dbReference type="NCBI Taxonomy" id="37001"/>
    <lineage>
        <taxon>Eukaryota</taxon>
        <taxon>Metazoa</taxon>
        <taxon>Ecdysozoa</taxon>
        <taxon>Arthropoda</taxon>
        <taxon>Hexapoda</taxon>
        <taxon>Insecta</taxon>
        <taxon>Pterygota</taxon>
        <taxon>Neoptera</taxon>
        <taxon>Endopterygota</taxon>
        <taxon>Diptera</taxon>
        <taxon>Brachycera</taxon>
        <taxon>Muscomorpha</taxon>
        <taxon>Hippoboscoidea</taxon>
        <taxon>Glossinidae</taxon>
        <taxon>Glossina</taxon>
    </lineage>
</organism>
<accession>A0A1A9WQ72</accession>
<name>A0A1A9WQ72_9MUSC</name>
<dbReference type="AlphaFoldDB" id="A0A1A9WQ72"/>
<dbReference type="EnsemblMetazoa" id="GBRI027902-RA">
    <property type="protein sequence ID" value="GBRI027902-PA"/>
    <property type="gene ID" value="GBRI027902"/>
</dbReference>